<evidence type="ECO:0000256" key="2">
    <source>
        <dbReference type="ARBA" id="ARBA00023186"/>
    </source>
</evidence>
<dbReference type="PANTHER" id="PTHR33643">
    <property type="entry name" value="UREASE ACCESSORY PROTEIN D"/>
    <property type="match status" value="1"/>
</dbReference>
<comment type="caution">
    <text evidence="4">The sequence shown here is derived from an EMBL/GenBank/DDBJ whole genome shotgun (WGS) entry which is preliminary data.</text>
</comment>
<organism evidence="4 5">
    <name type="scientific">Vasconcelosia minhoensis LEGE 07310</name>
    <dbReference type="NCBI Taxonomy" id="915328"/>
    <lineage>
        <taxon>Bacteria</taxon>
        <taxon>Bacillati</taxon>
        <taxon>Cyanobacteriota</taxon>
        <taxon>Cyanophyceae</taxon>
        <taxon>Nodosilineales</taxon>
        <taxon>Cymatolegaceae</taxon>
        <taxon>Vasconcelosia</taxon>
        <taxon>Vasconcelosia minhoensis</taxon>
    </lineage>
</organism>
<dbReference type="Pfam" id="PF01774">
    <property type="entry name" value="UreD"/>
    <property type="match status" value="1"/>
</dbReference>
<evidence type="ECO:0000256" key="3">
    <source>
        <dbReference type="HAMAP-Rule" id="MF_01384"/>
    </source>
</evidence>
<keyword evidence="3" id="KW-0963">Cytoplasm</keyword>
<comment type="function">
    <text evidence="3">Required for maturation of urease via the functional incorporation of the urease nickel metallocenter.</text>
</comment>
<comment type="subunit">
    <text evidence="3">UreD, UreF and UreG form a complex that acts as a GTP-hydrolysis-dependent molecular chaperone, activating the urease apoprotein by helping to assemble the nickel containing metallocenter of UreC. The UreE protein probably delivers the nickel.</text>
</comment>
<keyword evidence="3" id="KW-0996">Nickel insertion</keyword>
<dbReference type="GO" id="GO:0005737">
    <property type="term" value="C:cytoplasm"/>
    <property type="evidence" value="ECO:0007669"/>
    <property type="project" value="UniProtKB-SubCell"/>
</dbReference>
<accession>A0A8J7DBZ7</accession>
<dbReference type="Proteomes" id="UP000636505">
    <property type="component" value="Unassembled WGS sequence"/>
</dbReference>
<comment type="subcellular location">
    <subcellularLocation>
        <location evidence="3">Cytoplasm</location>
    </subcellularLocation>
</comment>
<evidence type="ECO:0000313" key="5">
    <source>
        <dbReference type="Proteomes" id="UP000636505"/>
    </source>
</evidence>
<gene>
    <name evidence="3" type="primary">ureD</name>
    <name evidence="4" type="ORF">IQ241_07480</name>
</gene>
<evidence type="ECO:0000313" key="4">
    <source>
        <dbReference type="EMBL" id="MBE9077138.1"/>
    </source>
</evidence>
<dbReference type="RefSeq" id="WP_193905803.1">
    <property type="nucleotide sequence ID" value="NZ_JADEXG010000013.1"/>
</dbReference>
<dbReference type="GO" id="GO:0016151">
    <property type="term" value="F:nickel cation binding"/>
    <property type="evidence" value="ECO:0007669"/>
    <property type="project" value="UniProtKB-UniRule"/>
</dbReference>
<sequence>MVIVNDRNLITTRPQLELQIGCDRNFQSFISHQYAAYPFRLSRCFRLDTDRPQRAYLYLMNASPGLLAQDRIETTIKLNDFTQLYLTDQAALKVHSMPASGTSAQVVQHIQIGKKACLEYVPEPIILYADAEFNQRSRLTLHPTGQLFWSEIILPGRLARQEWYQFRHYRSRLQVVHSDGTPLFTDAMFLAGQTNPFKDRPLFSALPAIANLITVLPETDLTPLTDLLSSHSPSVQRLQAEHSRLPNCNGLLIRAIADSASTLKAYIHFVLNQIRQLTQQALLPEVPK</sequence>
<reference evidence="4" key="1">
    <citation type="submission" date="2020-10" db="EMBL/GenBank/DDBJ databases">
        <authorList>
            <person name="Castelo-Branco R."/>
            <person name="Eusebio N."/>
            <person name="Adriana R."/>
            <person name="Vieira A."/>
            <person name="Brugerolle De Fraissinette N."/>
            <person name="Rezende De Castro R."/>
            <person name="Schneider M.P."/>
            <person name="Vasconcelos V."/>
            <person name="Leao P.N."/>
        </authorList>
    </citation>
    <scope>NUCLEOTIDE SEQUENCE</scope>
    <source>
        <strain evidence="4">LEGE 07310</strain>
    </source>
</reference>
<keyword evidence="2 3" id="KW-0143">Chaperone</keyword>
<comment type="similarity">
    <text evidence="1 3">Belongs to the UreD family.</text>
</comment>
<dbReference type="EMBL" id="JADEXG010000013">
    <property type="protein sequence ID" value="MBE9077138.1"/>
    <property type="molecule type" value="Genomic_DNA"/>
</dbReference>
<evidence type="ECO:0000256" key="1">
    <source>
        <dbReference type="ARBA" id="ARBA00007177"/>
    </source>
</evidence>
<dbReference type="PANTHER" id="PTHR33643:SF1">
    <property type="entry name" value="UREASE ACCESSORY PROTEIN D"/>
    <property type="match status" value="1"/>
</dbReference>
<dbReference type="HAMAP" id="MF_01384">
    <property type="entry name" value="UreD"/>
    <property type="match status" value="1"/>
</dbReference>
<keyword evidence="5" id="KW-1185">Reference proteome</keyword>
<dbReference type="AlphaFoldDB" id="A0A8J7DBZ7"/>
<name>A0A8J7DBZ7_9CYAN</name>
<proteinExistence type="inferred from homology"/>
<dbReference type="InterPro" id="IPR002669">
    <property type="entry name" value="UreD"/>
</dbReference>
<protein>
    <recommendedName>
        <fullName evidence="3">Urease accessory protein UreD</fullName>
    </recommendedName>
</protein>